<accession>A0AA41UWJ4</accession>
<dbReference type="Pfam" id="PF11204">
    <property type="entry name" value="DUF2985"/>
    <property type="match status" value="1"/>
</dbReference>
<feature type="transmembrane region" description="Helical" evidence="2">
    <location>
        <begin position="256"/>
        <end position="278"/>
    </location>
</feature>
<feature type="region of interest" description="Disordered" evidence="1">
    <location>
        <begin position="1"/>
        <end position="30"/>
    </location>
</feature>
<dbReference type="Pfam" id="PF04749">
    <property type="entry name" value="PLAC8"/>
    <property type="match status" value="1"/>
</dbReference>
<dbReference type="PANTHER" id="PTHR31045">
    <property type="entry name" value="PLAC8 FAMILY PROTEIN-RELATED"/>
    <property type="match status" value="1"/>
</dbReference>
<dbReference type="Proteomes" id="UP001177140">
    <property type="component" value="Unassembled WGS sequence"/>
</dbReference>
<evidence type="ECO:0000256" key="1">
    <source>
        <dbReference type="SAM" id="MobiDB-lite"/>
    </source>
</evidence>
<proteinExistence type="predicted"/>
<comment type="caution">
    <text evidence="3">The sequence shown here is derived from an EMBL/GenBank/DDBJ whole genome shotgun (WGS) entry which is preliminary data.</text>
</comment>
<dbReference type="GO" id="GO:0051762">
    <property type="term" value="P:sesquiterpene biosynthetic process"/>
    <property type="evidence" value="ECO:0007669"/>
    <property type="project" value="TreeGrafter"/>
</dbReference>
<sequence length="572" mass="64225">MVSNSNGKGIEEEEGEIELESGSISKGKCKSPLRISTSQKRLLAHEKARKVFPTRVGFQKLSSAFSGLGSPSAKFQCFADGRDDVSRSVPSSPNQGIRDRFAVPFVRKINWSSLKNVFIEWIKDPMNMALFVWIVVVAVSGAILFMVMTGMLNRVLTQKYQRDTWFEVNNQILNALFTLMCLYQHPKRIYHLILLLRWEPKDIATLRKVYCKDGARKPHEWGHMMVVVVLLHINCFAQYALCGLNLGYKRAERPPIGVAICISIAIGAPAIAGVYTILSPLGKEYDSETDEEANSQINLTENDTPSPLRANRFAKKYLFASRDDASVIESTPRWSGGLLDLWDDISLAYLSFFCSFCVFGWNMERLGFGNMYVHIATFLLFCLAPFWIFNLAAINIDNENVRGALGVTGIILCIFGLLYGGFWRIQMRKRFNLPASNFCCGNPEVTDCLQWLCCCSCSLAQEVRTVDFYEIVEDKYYGRPVIESDLPMLSPLRREDGSAQFRSLPNSPLYGIPSTSKNHIPNASSPQGPFTRGYHSPDTSSTVVKEESSSETYNTTTMVAPPVHSSIKRDDN</sequence>
<dbReference type="GO" id="GO:0009975">
    <property type="term" value="F:cyclase activity"/>
    <property type="evidence" value="ECO:0007669"/>
    <property type="project" value="TreeGrafter"/>
</dbReference>
<organism evidence="3 4">
    <name type="scientific">Papaver nudicaule</name>
    <name type="common">Iceland poppy</name>
    <dbReference type="NCBI Taxonomy" id="74823"/>
    <lineage>
        <taxon>Eukaryota</taxon>
        <taxon>Viridiplantae</taxon>
        <taxon>Streptophyta</taxon>
        <taxon>Embryophyta</taxon>
        <taxon>Tracheophyta</taxon>
        <taxon>Spermatophyta</taxon>
        <taxon>Magnoliopsida</taxon>
        <taxon>Ranunculales</taxon>
        <taxon>Papaveraceae</taxon>
        <taxon>Papaveroideae</taxon>
        <taxon>Papaver</taxon>
    </lineage>
</organism>
<feature type="compositionally biased region" description="Polar residues" evidence="1">
    <location>
        <begin position="515"/>
        <end position="528"/>
    </location>
</feature>
<evidence type="ECO:0008006" key="5">
    <source>
        <dbReference type="Google" id="ProtNLM"/>
    </source>
</evidence>
<keyword evidence="4" id="KW-1185">Reference proteome</keyword>
<keyword evidence="2" id="KW-0472">Membrane</keyword>
<name>A0AA41UWJ4_PAPNU</name>
<keyword evidence="2" id="KW-0812">Transmembrane</keyword>
<reference evidence="3" key="1">
    <citation type="submission" date="2022-03" db="EMBL/GenBank/DDBJ databases">
        <title>A functionally conserved STORR gene fusion in Papaver species that diverged 16.8 million years ago.</title>
        <authorList>
            <person name="Catania T."/>
        </authorList>
    </citation>
    <scope>NUCLEOTIDE SEQUENCE</scope>
    <source>
        <strain evidence="3">S-191538</strain>
    </source>
</reference>
<evidence type="ECO:0000313" key="3">
    <source>
        <dbReference type="EMBL" id="MCL7025370.1"/>
    </source>
</evidence>
<dbReference type="InterPro" id="IPR006461">
    <property type="entry name" value="PLAC_motif_containing"/>
</dbReference>
<evidence type="ECO:0000256" key="2">
    <source>
        <dbReference type="SAM" id="Phobius"/>
    </source>
</evidence>
<feature type="transmembrane region" description="Helical" evidence="2">
    <location>
        <begin position="375"/>
        <end position="396"/>
    </location>
</feature>
<keyword evidence="2" id="KW-1133">Transmembrane helix</keyword>
<dbReference type="EMBL" id="JAJJMA010044612">
    <property type="protein sequence ID" value="MCL7025370.1"/>
    <property type="molecule type" value="Genomic_DNA"/>
</dbReference>
<gene>
    <name evidence="3" type="ORF">MKW94_001678</name>
</gene>
<feature type="transmembrane region" description="Helical" evidence="2">
    <location>
        <begin position="402"/>
        <end position="422"/>
    </location>
</feature>
<feature type="region of interest" description="Disordered" evidence="1">
    <location>
        <begin position="515"/>
        <end position="572"/>
    </location>
</feature>
<dbReference type="InterPro" id="IPR021369">
    <property type="entry name" value="DUF2985"/>
</dbReference>
<dbReference type="PANTHER" id="PTHR31045:SF30">
    <property type="entry name" value="PLAC8 FAMILY PROTEIN"/>
    <property type="match status" value="1"/>
</dbReference>
<dbReference type="NCBIfam" id="TIGR01571">
    <property type="entry name" value="A_thal_Cys_rich"/>
    <property type="match status" value="1"/>
</dbReference>
<evidence type="ECO:0000313" key="4">
    <source>
        <dbReference type="Proteomes" id="UP001177140"/>
    </source>
</evidence>
<feature type="transmembrane region" description="Helical" evidence="2">
    <location>
        <begin position="130"/>
        <end position="152"/>
    </location>
</feature>
<protein>
    <recommendedName>
        <fullName evidence="5">PLAC8 motif-containing protein</fullName>
    </recommendedName>
</protein>
<feature type="transmembrane region" description="Helical" evidence="2">
    <location>
        <begin position="224"/>
        <end position="244"/>
    </location>
</feature>
<feature type="transmembrane region" description="Helical" evidence="2">
    <location>
        <begin position="345"/>
        <end position="363"/>
    </location>
</feature>
<dbReference type="AlphaFoldDB" id="A0AA41UWJ4"/>